<name>A0ABR3M9W4_9TELE</name>
<gene>
    <name evidence="1" type="ORF">QQF64_007169</name>
</gene>
<protein>
    <submittedName>
        <fullName evidence="1">Uncharacterized protein</fullName>
    </submittedName>
</protein>
<keyword evidence="2" id="KW-1185">Reference proteome</keyword>
<reference evidence="1 2" key="1">
    <citation type="submission" date="2023-09" db="EMBL/GenBank/DDBJ databases">
        <authorList>
            <person name="Wang M."/>
        </authorList>
    </citation>
    <scope>NUCLEOTIDE SEQUENCE [LARGE SCALE GENOMIC DNA]</scope>
    <source>
        <strain evidence="1">GT-2023</strain>
        <tissue evidence="1">Liver</tissue>
    </source>
</reference>
<sequence>MAIRENMEASRSPLYIILHLSHLTLPLMGAQATDTHRAAEARTGAAGIPLLVELKPARAVTARGLEQ</sequence>
<proteinExistence type="predicted"/>
<evidence type="ECO:0000313" key="2">
    <source>
        <dbReference type="Proteomes" id="UP001558613"/>
    </source>
</evidence>
<dbReference type="Proteomes" id="UP001558613">
    <property type="component" value="Unassembled WGS sequence"/>
</dbReference>
<dbReference type="EMBL" id="JAYMGO010000014">
    <property type="protein sequence ID" value="KAL1261904.1"/>
    <property type="molecule type" value="Genomic_DNA"/>
</dbReference>
<organism evidence="1 2">
    <name type="scientific">Cirrhinus molitorella</name>
    <name type="common">mud carp</name>
    <dbReference type="NCBI Taxonomy" id="172907"/>
    <lineage>
        <taxon>Eukaryota</taxon>
        <taxon>Metazoa</taxon>
        <taxon>Chordata</taxon>
        <taxon>Craniata</taxon>
        <taxon>Vertebrata</taxon>
        <taxon>Euteleostomi</taxon>
        <taxon>Actinopterygii</taxon>
        <taxon>Neopterygii</taxon>
        <taxon>Teleostei</taxon>
        <taxon>Ostariophysi</taxon>
        <taxon>Cypriniformes</taxon>
        <taxon>Cyprinidae</taxon>
        <taxon>Labeoninae</taxon>
        <taxon>Labeonini</taxon>
        <taxon>Cirrhinus</taxon>
    </lineage>
</organism>
<comment type="caution">
    <text evidence="1">The sequence shown here is derived from an EMBL/GenBank/DDBJ whole genome shotgun (WGS) entry which is preliminary data.</text>
</comment>
<accession>A0ABR3M9W4</accession>
<evidence type="ECO:0000313" key="1">
    <source>
        <dbReference type="EMBL" id="KAL1261904.1"/>
    </source>
</evidence>